<dbReference type="PATRIC" id="fig|595434.4.peg.3860"/>
<reference evidence="1" key="1">
    <citation type="submission" date="2015-05" db="EMBL/GenBank/DDBJ databases">
        <title>Permanent draft genome of Rhodopirellula islandicus K833.</title>
        <authorList>
            <person name="Kizina J."/>
            <person name="Richter M."/>
            <person name="Glockner F.O."/>
            <person name="Harder J."/>
        </authorList>
    </citation>
    <scope>NUCLEOTIDE SEQUENCE [LARGE SCALE GENOMIC DNA]</scope>
    <source>
        <strain evidence="1">K833</strain>
    </source>
</reference>
<keyword evidence="2" id="KW-1185">Reference proteome</keyword>
<evidence type="ECO:0000313" key="1">
    <source>
        <dbReference type="EMBL" id="KLU03668.1"/>
    </source>
</evidence>
<accession>A0A0J1BAV8</accession>
<sequence>MFIAGSPTVVASPLTSNLSNAPTSVVGEIHRSVRTNEVFNRYCIVRNSSWRKW</sequence>
<dbReference type="EMBL" id="LECT01000031">
    <property type="protein sequence ID" value="KLU03668.1"/>
    <property type="molecule type" value="Genomic_DNA"/>
</dbReference>
<proteinExistence type="predicted"/>
<dbReference type="STRING" id="595434.RISK_004075"/>
<dbReference type="Proteomes" id="UP000036367">
    <property type="component" value="Unassembled WGS sequence"/>
</dbReference>
<comment type="caution">
    <text evidence="1">The sequence shown here is derived from an EMBL/GenBank/DDBJ whole genome shotgun (WGS) entry which is preliminary data.</text>
</comment>
<name>A0A0J1BAV8_RHOIS</name>
<evidence type="ECO:0000313" key="2">
    <source>
        <dbReference type="Proteomes" id="UP000036367"/>
    </source>
</evidence>
<protein>
    <submittedName>
        <fullName evidence="1">Uncharacterized protein</fullName>
    </submittedName>
</protein>
<organism evidence="1 2">
    <name type="scientific">Rhodopirellula islandica</name>
    <dbReference type="NCBI Taxonomy" id="595434"/>
    <lineage>
        <taxon>Bacteria</taxon>
        <taxon>Pseudomonadati</taxon>
        <taxon>Planctomycetota</taxon>
        <taxon>Planctomycetia</taxon>
        <taxon>Pirellulales</taxon>
        <taxon>Pirellulaceae</taxon>
        <taxon>Rhodopirellula</taxon>
    </lineage>
</organism>
<gene>
    <name evidence="1" type="ORF">RISK_004075</name>
</gene>
<dbReference type="AlphaFoldDB" id="A0A0J1BAV8"/>